<proteinExistence type="predicted"/>
<dbReference type="Proteomes" id="UP000612956">
    <property type="component" value="Unassembled WGS sequence"/>
</dbReference>
<accession>A0A917QTF8</accession>
<comment type="caution">
    <text evidence="1">The sequence shown here is derived from an EMBL/GenBank/DDBJ whole genome shotgun (WGS) entry which is preliminary data.</text>
</comment>
<dbReference type="AlphaFoldDB" id="A0A917QTF8"/>
<reference evidence="1" key="2">
    <citation type="submission" date="2020-09" db="EMBL/GenBank/DDBJ databases">
        <authorList>
            <person name="Sun Q."/>
            <person name="Zhou Y."/>
        </authorList>
    </citation>
    <scope>NUCLEOTIDE SEQUENCE</scope>
    <source>
        <strain evidence="1">CGMCC 4.7278</strain>
    </source>
</reference>
<evidence type="ECO:0000313" key="1">
    <source>
        <dbReference type="EMBL" id="GGK66787.1"/>
    </source>
</evidence>
<keyword evidence="2" id="KW-1185">Reference proteome</keyword>
<protein>
    <submittedName>
        <fullName evidence="1">Uncharacterized protein</fullName>
    </submittedName>
</protein>
<reference evidence="1" key="1">
    <citation type="journal article" date="2014" name="Int. J. Syst. Evol. Microbiol.">
        <title>Complete genome sequence of Corynebacterium casei LMG S-19264T (=DSM 44701T), isolated from a smear-ripened cheese.</title>
        <authorList>
            <consortium name="US DOE Joint Genome Institute (JGI-PGF)"/>
            <person name="Walter F."/>
            <person name="Albersmeier A."/>
            <person name="Kalinowski J."/>
            <person name="Ruckert C."/>
        </authorList>
    </citation>
    <scope>NUCLEOTIDE SEQUENCE</scope>
    <source>
        <strain evidence="1">CGMCC 4.7278</strain>
    </source>
</reference>
<sequence>MVVRATVFPGAATVVCGFTAAVAPSLDPIAAPITDKTMPSVHRPPTAASAITIGFDVGFLTGGGGGSCGENNVKRCNGS</sequence>
<name>A0A917QTF8_9NOCA</name>
<gene>
    <name evidence="1" type="ORF">GCM10011591_43680</name>
</gene>
<organism evidence="1 2">
    <name type="scientific">Nocardia camponoti</name>
    <dbReference type="NCBI Taxonomy" id="1616106"/>
    <lineage>
        <taxon>Bacteria</taxon>
        <taxon>Bacillati</taxon>
        <taxon>Actinomycetota</taxon>
        <taxon>Actinomycetes</taxon>
        <taxon>Mycobacteriales</taxon>
        <taxon>Nocardiaceae</taxon>
        <taxon>Nocardia</taxon>
    </lineage>
</organism>
<dbReference type="EMBL" id="BMMW01000005">
    <property type="protein sequence ID" value="GGK66787.1"/>
    <property type="molecule type" value="Genomic_DNA"/>
</dbReference>
<evidence type="ECO:0000313" key="2">
    <source>
        <dbReference type="Proteomes" id="UP000612956"/>
    </source>
</evidence>